<dbReference type="SUPFAM" id="SSF51045">
    <property type="entry name" value="WW domain"/>
    <property type="match status" value="1"/>
</dbReference>
<dbReference type="InterPro" id="IPR038190">
    <property type="entry name" value="SRI_sf"/>
</dbReference>
<keyword evidence="10" id="KW-0808">Transferase</keyword>
<accession>A0A8H5X4W0</accession>
<dbReference type="GO" id="GO:0140955">
    <property type="term" value="F:histone H3K36 trimethyltransferase activity"/>
    <property type="evidence" value="ECO:0007669"/>
    <property type="project" value="UniProtKB-EC"/>
</dbReference>
<dbReference type="SMART" id="SM00317">
    <property type="entry name" value="SET"/>
    <property type="match status" value="1"/>
</dbReference>
<keyword evidence="6" id="KW-0158">Chromosome</keyword>
<dbReference type="SUPFAM" id="SSF82199">
    <property type="entry name" value="SET domain"/>
    <property type="match status" value="1"/>
</dbReference>
<dbReference type="InterPro" id="IPR011761">
    <property type="entry name" value="ATP-grasp"/>
</dbReference>
<evidence type="ECO:0000256" key="12">
    <source>
        <dbReference type="ARBA" id="ARBA00023015"/>
    </source>
</evidence>
<feature type="region of interest" description="Disordered" evidence="18">
    <location>
        <begin position="848"/>
        <end position="916"/>
    </location>
</feature>
<organism evidence="24 25">
    <name type="scientific">Fusarium heterosporum</name>
    <dbReference type="NCBI Taxonomy" id="42747"/>
    <lineage>
        <taxon>Eukaryota</taxon>
        <taxon>Fungi</taxon>
        <taxon>Dikarya</taxon>
        <taxon>Ascomycota</taxon>
        <taxon>Pezizomycotina</taxon>
        <taxon>Sordariomycetes</taxon>
        <taxon>Hypocreomycetidae</taxon>
        <taxon>Hypocreales</taxon>
        <taxon>Nectriaceae</taxon>
        <taxon>Fusarium</taxon>
        <taxon>Fusarium heterosporum species complex</taxon>
    </lineage>
</organism>
<dbReference type="InterPro" id="IPR003616">
    <property type="entry name" value="Post-SET_dom"/>
</dbReference>
<dbReference type="Gene3D" id="2.170.270.10">
    <property type="entry name" value="SET domain"/>
    <property type="match status" value="1"/>
</dbReference>
<dbReference type="FunFam" id="2.170.270.10:FF:000033">
    <property type="entry name" value="Histone-lysine N-methyltransferase"/>
    <property type="match status" value="1"/>
</dbReference>
<dbReference type="CDD" id="cd00201">
    <property type="entry name" value="WW"/>
    <property type="match status" value="1"/>
</dbReference>
<dbReference type="Pfam" id="PF00856">
    <property type="entry name" value="SET"/>
    <property type="match status" value="1"/>
</dbReference>
<keyword evidence="25" id="KW-1185">Reference proteome</keyword>
<evidence type="ECO:0000259" key="19">
    <source>
        <dbReference type="PROSITE" id="PS50020"/>
    </source>
</evidence>
<evidence type="ECO:0000256" key="11">
    <source>
        <dbReference type="ARBA" id="ARBA00022691"/>
    </source>
</evidence>
<comment type="subcellular location">
    <subcellularLocation>
        <location evidence="3">Chromosome</location>
    </subcellularLocation>
    <subcellularLocation>
        <location evidence="2">Nucleus</location>
    </subcellularLocation>
</comment>
<name>A0A8H5X4W0_FUSHE</name>
<dbReference type="GO" id="GO:0006355">
    <property type="term" value="P:regulation of DNA-templated transcription"/>
    <property type="evidence" value="ECO:0007669"/>
    <property type="project" value="InterPro"/>
</dbReference>
<feature type="compositionally biased region" description="Polar residues" evidence="18">
    <location>
        <begin position="390"/>
        <end position="415"/>
    </location>
</feature>
<dbReference type="Gene3D" id="1.10.1740.100">
    <property type="entry name" value="Set2, Rpb1 interacting domain"/>
    <property type="match status" value="1"/>
</dbReference>
<dbReference type="SMART" id="SM00570">
    <property type="entry name" value="AWS"/>
    <property type="match status" value="1"/>
</dbReference>
<dbReference type="Pfam" id="PF08236">
    <property type="entry name" value="SRI"/>
    <property type="match status" value="1"/>
</dbReference>
<evidence type="ECO:0000256" key="13">
    <source>
        <dbReference type="ARBA" id="ARBA00023163"/>
    </source>
</evidence>
<feature type="region of interest" description="Disordered" evidence="18">
    <location>
        <begin position="692"/>
        <end position="715"/>
    </location>
</feature>
<dbReference type="EC" id="2.1.1.359" evidence="4"/>
<dbReference type="Gene3D" id="2.20.70.10">
    <property type="match status" value="1"/>
</dbReference>
<keyword evidence="13" id="KW-0804">Transcription</keyword>
<proteinExistence type="predicted"/>
<feature type="domain" description="SET" evidence="20">
    <location>
        <begin position="522"/>
        <end position="639"/>
    </location>
</feature>
<dbReference type="GO" id="GO:0032259">
    <property type="term" value="P:methylation"/>
    <property type="evidence" value="ECO:0007669"/>
    <property type="project" value="UniProtKB-KW"/>
</dbReference>
<dbReference type="SUPFAM" id="SSF56059">
    <property type="entry name" value="Glutathione synthetase ATP-binding domain-like"/>
    <property type="match status" value="1"/>
</dbReference>
<evidence type="ECO:0000259" key="21">
    <source>
        <dbReference type="PROSITE" id="PS50868"/>
    </source>
</evidence>
<reference evidence="24 25" key="1">
    <citation type="submission" date="2020-05" db="EMBL/GenBank/DDBJ databases">
        <title>Identification and distribution of gene clusters putatively required for synthesis of sphingolipid metabolism inhibitors in phylogenetically diverse species of the filamentous fungus Fusarium.</title>
        <authorList>
            <person name="Kim H.-S."/>
            <person name="Busman M."/>
            <person name="Brown D.W."/>
            <person name="Divon H."/>
            <person name="Uhlig S."/>
            <person name="Proctor R.H."/>
        </authorList>
    </citation>
    <scope>NUCLEOTIDE SEQUENCE [LARGE SCALE GENOMIC DNA]</scope>
    <source>
        <strain evidence="24 25">NRRL 20693</strain>
    </source>
</reference>
<dbReference type="Proteomes" id="UP000567885">
    <property type="component" value="Unassembled WGS sequence"/>
</dbReference>
<dbReference type="GO" id="GO:0005524">
    <property type="term" value="F:ATP binding"/>
    <property type="evidence" value="ECO:0007669"/>
    <property type="project" value="UniProtKB-UniRule"/>
</dbReference>
<evidence type="ECO:0000256" key="17">
    <source>
        <dbReference type="PROSITE-ProRule" id="PRU00409"/>
    </source>
</evidence>
<evidence type="ECO:0000256" key="7">
    <source>
        <dbReference type="ARBA" id="ARBA00022491"/>
    </source>
</evidence>
<feature type="domain" description="AWS" evidence="23">
    <location>
        <begin position="466"/>
        <end position="520"/>
    </location>
</feature>
<dbReference type="AlphaFoldDB" id="A0A8H5X4W0"/>
<dbReference type="EMBL" id="JAAGWQ010000002">
    <property type="protein sequence ID" value="KAF5681079.1"/>
    <property type="molecule type" value="Genomic_DNA"/>
</dbReference>
<feature type="compositionally biased region" description="Polar residues" evidence="18">
    <location>
        <begin position="1106"/>
        <end position="1116"/>
    </location>
</feature>
<feature type="compositionally biased region" description="Polar residues" evidence="18">
    <location>
        <begin position="867"/>
        <end position="878"/>
    </location>
</feature>
<feature type="compositionally biased region" description="Basic and acidic residues" evidence="18">
    <location>
        <begin position="1084"/>
        <end position="1105"/>
    </location>
</feature>
<dbReference type="InterPro" id="IPR006560">
    <property type="entry name" value="AWS_dom"/>
</dbReference>
<feature type="region of interest" description="Disordered" evidence="18">
    <location>
        <begin position="970"/>
        <end position="997"/>
    </location>
</feature>
<dbReference type="InterPro" id="IPR050777">
    <property type="entry name" value="SET2_Histone-Lys_MeTrsfase"/>
</dbReference>
<evidence type="ECO:0000313" key="24">
    <source>
        <dbReference type="EMBL" id="KAF5681079.1"/>
    </source>
</evidence>
<dbReference type="SMART" id="SM00456">
    <property type="entry name" value="WW"/>
    <property type="match status" value="1"/>
</dbReference>
<evidence type="ECO:0000256" key="5">
    <source>
        <dbReference type="ARBA" id="ARBA00018028"/>
    </source>
</evidence>
<dbReference type="SUPFAM" id="SSF47676">
    <property type="entry name" value="Conserved domain common to transcription factors TFIIS, elongin A, CRSP70"/>
    <property type="match status" value="1"/>
</dbReference>
<dbReference type="GO" id="GO:0008716">
    <property type="term" value="F:D-alanine-D-alanine ligase activity"/>
    <property type="evidence" value="ECO:0007669"/>
    <property type="project" value="InterPro"/>
</dbReference>
<gene>
    <name evidence="24" type="ORF">FHETE_110</name>
</gene>
<dbReference type="Gene3D" id="3.30.470.20">
    <property type="entry name" value="ATP-grasp fold, B domain"/>
    <property type="match status" value="1"/>
</dbReference>
<sequence>MSLVPNPRVAVLYQGLEPPIIDGIKKPKKPGGYMDSSADIAHSLSLSSDVDVICPVNDPNPDEQADWSFPDTEEGILQAIEQGATHVWANTVVFSTHPLQLSLRLAEFQDRIKIIGQGPLIVERYDDKEFTNNLLRNLHGFTMPLSWTVYQCPDVEGRFKELNLPFPVVAKPIRGRGSHGVRVCRDLQDLVNHTQALFQESPAILLEEYLSGEEATVTVMPPVSGKGRYWALPIVTRFSHVDGVAPYNGAVAVTANSRAITTTESNEPTYKQLAEECERVAQELAVTAPIRIDARRFKNSADSKFALFDVNMKPNMTGPGRPRRPLPSHETTLPTRALCAISPDVLMEDDEYTTSKMEEIKLEESANGAPVKREDNTPMSTTNGDHESSKSPNASQDGAKSRSGSADTPSSNRPSKLSRKASQKLATSREAVLFDHLPDMTAESCNFFQRIPDCLYGSKHLGSTDNDALDCECREEWHNGLNLACGEDSDCINRATKMECSAEAGNCAGGCQNQRFQRKQYANVSVIKTEKKGFGLRADSNLQPNDFVFEYIGEVINEPTFRRRMIQYDEEGIKHFYFMSLNKSEFVDATKKGNYGRFCNHSCNPNCYVDKWVVGDKLRMGIFASRKIQSGEELVFNYNVDRYGADPQPCYCGEPNCVGYIGGKTQTERATKLPAATVEALGIDGGDGWDTSVAKKPRKKKPDEDDEEYVNSIPSRSLNEDDARKVMAALMQCKEKWIAVRLLDRILQCKEDRVIQCVMRMHAYQILKTTLNTFIDDNNVVLQVLDILDKFPRLTRNKVQDSKIETTIEGLTRSEHEDVADKSKHLLEEWSKLEVAYRIKRRKFDPNAPAANSFEERRGAGREEDTAQATPKTASPQTIDAPKGPRNSIPQRNAPFFQNGGRSRRPPFNSSLPQGWFTAKDGAGNTYFYNKQGATTWQRPTQSATESAVKTPSKAMKEQLAIQSIINQVTEKGTPKHASVSTPKAAETPPKEVKQEKWRSLPVDKQMKIYENTLFPHIKHVLDKFHHKLPKEELKRFGKELAKKLVTSDYKNGRVGDPSAPLGDKQAKKMKKYVKEFLDRAVEKYSHHQKRNTDESADTQMKDDQGPNTAGSSTGSAADGLDGTPSAKAVGTPVDGVVTATVSDNEGSGSLGSPERKRKREAEMGGSPSVSSLDGPNMKRLREDEMDTPSPPPPPPPPQSAMEDVTTVEQLALREQEEALMRENEEAQRLDDEANHTKDLEDATRNAEKEILDASHEISRLNHEARGPGSQEMPA</sequence>
<dbReference type="InterPro" id="IPR044437">
    <property type="entry name" value="SETD2/Set2_SET"/>
</dbReference>
<evidence type="ECO:0000256" key="14">
    <source>
        <dbReference type="ARBA" id="ARBA00023242"/>
    </source>
</evidence>
<comment type="function">
    <text evidence="1">Histone methyltransferase that trimethylates histone H3 'Lys-36' forming H3K36me3. Involved in transcription elongation as well as in transcription repression.</text>
</comment>
<dbReference type="InterPro" id="IPR025788">
    <property type="entry name" value="Set2_fungi"/>
</dbReference>
<dbReference type="GO" id="GO:0046872">
    <property type="term" value="F:metal ion binding"/>
    <property type="evidence" value="ECO:0007669"/>
    <property type="project" value="InterPro"/>
</dbReference>
<dbReference type="PROSITE" id="PS51568">
    <property type="entry name" value="SAM_MT43_SET2_1"/>
    <property type="match status" value="1"/>
</dbReference>
<dbReference type="PROSITE" id="PS01159">
    <property type="entry name" value="WW_DOMAIN_1"/>
    <property type="match status" value="1"/>
</dbReference>
<dbReference type="InterPro" id="IPR046341">
    <property type="entry name" value="SET_dom_sf"/>
</dbReference>
<feature type="compositionally biased region" description="Basic and acidic residues" evidence="18">
    <location>
        <begin position="854"/>
        <end position="865"/>
    </location>
</feature>
<keyword evidence="17" id="KW-0067">ATP-binding</keyword>
<evidence type="ECO:0000256" key="1">
    <source>
        <dbReference type="ARBA" id="ARBA00003901"/>
    </source>
</evidence>
<evidence type="ECO:0000256" key="10">
    <source>
        <dbReference type="ARBA" id="ARBA00022679"/>
    </source>
</evidence>
<evidence type="ECO:0000259" key="23">
    <source>
        <dbReference type="PROSITE" id="PS51215"/>
    </source>
</evidence>
<dbReference type="Pfam" id="PF17907">
    <property type="entry name" value="AWS"/>
    <property type="match status" value="1"/>
</dbReference>
<dbReference type="GO" id="GO:0005634">
    <property type="term" value="C:nucleus"/>
    <property type="evidence" value="ECO:0007669"/>
    <property type="project" value="UniProtKB-SubCell"/>
</dbReference>
<feature type="domain" description="Post-SET" evidence="21">
    <location>
        <begin position="646"/>
        <end position="662"/>
    </location>
</feature>
<dbReference type="PROSITE" id="PS50868">
    <property type="entry name" value="POST_SET"/>
    <property type="match status" value="1"/>
</dbReference>
<evidence type="ECO:0000256" key="16">
    <source>
        <dbReference type="ARBA" id="ARBA00047545"/>
    </source>
</evidence>
<keyword evidence="9" id="KW-0489">Methyltransferase</keyword>
<evidence type="ECO:0000256" key="6">
    <source>
        <dbReference type="ARBA" id="ARBA00022454"/>
    </source>
</evidence>
<keyword evidence="17" id="KW-0547">Nucleotide-binding</keyword>
<comment type="caution">
    <text evidence="24">The sequence shown here is derived from an EMBL/GenBank/DDBJ whole genome shotgun (WGS) entry which is preliminary data.</text>
</comment>
<protein>
    <recommendedName>
        <fullName evidence="5">Histone-lysine N-methyltransferase, H3 lysine-36 specific</fullName>
        <ecNumber evidence="4">2.1.1.359</ecNumber>
    </recommendedName>
    <alternativeName>
        <fullName evidence="15">SET domain-containing protein 2</fullName>
    </alternativeName>
</protein>
<dbReference type="InterPro" id="IPR001202">
    <property type="entry name" value="WW_dom"/>
</dbReference>
<dbReference type="InterPro" id="IPR017923">
    <property type="entry name" value="TFIIS_N"/>
</dbReference>
<keyword evidence="12" id="KW-0805">Transcription regulation</keyword>
<feature type="region of interest" description="Disordered" evidence="18">
    <location>
        <begin position="1084"/>
        <end position="1275"/>
    </location>
</feature>
<evidence type="ECO:0000256" key="9">
    <source>
        <dbReference type="ARBA" id="ARBA00022603"/>
    </source>
</evidence>
<evidence type="ECO:0000256" key="2">
    <source>
        <dbReference type="ARBA" id="ARBA00004123"/>
    </source>
</evidence>
<dbReference type="PROSITE" id="PS50975">
    <property type="entry name" value="ATP_GRASP"/>
    <property type="match status" value="1"/>
</dbReference>
<evidence type="ECO:0000313" key="25">
    <source>
        <dbReference type="Proteomes" id="UP000567885"/>
    </source>
</evidence>
<keyword evidence="7" id="KW-0678">Repressor</keyword>
<evidence type="ECO:0000256" key="18">
    <source>
        <dbReference type="SAM" id="MobiDB-lite"/>
    </source>
</evidence>
<dbReference type="GO" id="GO:0005694">
    <property type="term" value="C:chromosome"/>
    <property type="evidence" value="ECO:0007669"/>
    <property type="project" value="UniProtKB-SubCell"/>
</dbReference>
<comment type="catalytic activity">
    <reaction evidence="16">
        <text>L-lysyl(36)-[histone H3] + 3 S-adenosyl-L-methionine = N(6),N(6),N(6)-trimethyl-L-lysyl(36)-[histone H3] + 3 S-adenosyl-L-homocysteine + 3 H(+)</text>
        <dbReference type="Rhea" id="RHEA:60324"/>
        <dbReference type="Rhea" id="RHEA-COMP:9785"/>
        <dbReference type="Rhea" id="RHEA-COMP:15536"/>
        <dbReference type="ChEBI" id="CHEBI:15378"/>
        <dbReference type="ChEBI" id="CHEBI:29969"/>
        <dbReference type="ChEBI" id="CHEBI:57856"/>
        <dbReference type="ChEBI" id="CHEBI:59789"/>
        <dbReference type="ChEBI" id="CHEBI:61961"/>
        <dbReference type="EC" id="2.1.1.359"/>
    </reaction>
</comment>
<dbReference type="CDD" id="cd19172">
    <property type="entry name" value="SET_SETD2"/>
    <property type="match status" value="1"/>
</dbReference>
<evidence type="ECO:0000256" key="15">
    <source>
        <dbReference type="ARBA" id="ARBA00030091"/>
    </source>
</evidence>
<feature type="domain" description="WW" evidence="19">
    <location>
        <begin position="910"/>
        <end position="942"/>
    </location>
</feature>
<dbReference type="Pfam" id="PF07478">
    <property type="entry name" value="Dala_Dala_lig_C"/>
    <property type="match status" value="1"/>
</dbReference>
<dbReference type="PROSITE" id="PS50280">
    <property type="entry name" value="SET"/>
    <property type="match status" value="1"/>
</dbReference>
<feature type="compositionally biased region" description="Basic and acidic residues" evidence="18">
    <location>
        <begin position="1212"/>
        <end position="1266"/>
    </location>
</feature>
<dbReference type="InterPro" id="IPR013257">
    <property type="entry name" value="SRI"/>
</dbReference>
<dbReference type="InterPro" id="IPR011095">
    <property type="entry name" value="Dala_Dala_lig_C"/>
</dbReference>
<dbReference type="PANTHER" id="PTHR22884">
    <property type="entry name" value="SET DOMAIN PROTEINS"/>
    <property type="match status" value="1"/>
</dbReference>
<dbReference type="InterPro" id="IPR036020">
    <property type="entry name" value="WW_dom_sf"/>
</dbReference>
<dbReference type="PROSITE" id="PS50020">
    <property type="entry name" value="WW_DOMAIN_2"/>
    <property type="match status" value="1"/>
</dbReference>
<dbReference type="PROSITE" id="PS51215">
    <property type="entry name" value="AWS"/>
    <property type="match status" value="1"/>
</dbReference>
<evidence type="ECO:0000256" key="4">
    <source>
        <dbReference type="ARBA" id="ARBA00012178"/>
    </source>
</evidence>
<dbReference type="InterPro" id="IPR035441">
    <property type="entry name" value="TFIIS/LEDGF_dom_sf"/>
</dbReference>
<keyword evidence="8" id="KW-0436">Ligase</keyword>
<evidence type="ECO:0000259" key="20">
    <source>
        <dbReference type="PROSITE" id="PS50280"/>
    </source>
</evidence>
<dbReference type="InterPro" id="IPR001214">
    <property type="entry name" value="SET_dom"/>
</dbReference>
<feature type="region of interest" description="Disordered" evidence="18">
    <location>
        <begin position="313"/>
        <end position="342"/>
    </location>
</feature>
<keyword evidence="14" id="KW-0539">Nucleus</keyword>
<dbReference type="Pfam" id="PF08711">
    <property type="entry name" value="Med26"/>
    <property type="match status" value="1"/>
</dbReference>
<evidence type="ECO:0000256" key="3">
    <source>
        <dbReference type="ARBA" id="ARBA00004286"/>
    </source>
</evidence>
<evidence type="ECO:0000259" key="22">
    <source>
        <dbReference type="PROSITE" id="PS50975"/>
    </source>
</evidence>
<dbReference type="OrthoDB" id="422362at2759"/>
<feature type="domain" description="ATP-grasp" evidence="22">
    <location>
        <begin position="133"/>
        <end position="342"/>
    </location>
</feature>
<evidence type="ECO:0000256" key="8">
    <source>
        <dbReference type="ARBA" id="ARBA00022598"/>
    </source>
</evidence>
<feature type="region of interest" description="Disordered" evidence="18">
    <location>
        <begin position="358"/>
        <end position="424"/>
    </location>
</feature>
<keyword evidence="11" id="KW-0949">S-adenosyl-L-methionine</keyword>
<dbReference type="FunFam" id="1.10.1740.100:FF:000002">
    <property type="entry name" value="Histone-lysine N-methyltransferase"/>
    <property type="match status" value="1"/>
</dbReference>
<feature type="compositionally biased region" description="Pro residues" evidence="18">
    <location>
        <begin position="1189"/>
        <end position="1199"/>
    </location>
</feature>
<dbReference type="SMART" id="SM00508">
    <property type="entry name" value="PostSET"/>
    <property type="match status" value="1"/>
</dbReference>